<comment type="catalytic activity">
    <reaction evidence="7">
        <text>2,5-diamino-6-(1-D-ribitylamino)pyrimidin-4(3H)-one 5'-phosphate + NAD(+) = 2,5-diamino-6-(1-D-ribosylamino)pyrimidin-4(3H)-one 5'-phosphate + NADH + H(+)</text>
        <dbReference type="Rhea" id="RHEA:27274"/>
        <dbReference type="ChEBI" id="CHEBI:15378"/>
        <dbReference type="ChEBI" id="CHEBI:57540"/>
        <dbReference type="ChEBI" id="CHEBI:57945"/>
        <dbReference type="ChEBI" id="CHEBI:58890"/>
        <dbReference type="ChEBI" id="CHEBI:59545"/>
        <dbReference type="EC" id="1.1.1.302"/>
    </reaction>
</comment>
<keyword evidence="11" id="KW-1185">Reference proteome</keyword>
<evidence type="ECO:0000256" key="5">
    <source>
        <dbReference type="ARBA" id="ARBA00030073"/>
    </source>
</evidence>
<dbReference type="GO" id="GO:0008703">
    <property type="term" value="F:5-amino-6-(5-phosphoribosylamino)uracil reductase activity"/>
    <property type="evidence" value="ECO:0007669"/>
    <property type="project" value="InterPro"/>
</dbReference>
<feature type="domain" description="Bacterial bifunctional deaminase-reductase C-terminal" evidence="9">
    <location>
        <begin position="36"/>
        <end position="234"/>
    </location>
</feature>
<dbReference type="EC" id="1.1.1.302" evidence="3"/>
<sequence>MTSTPFLAVFTSPEVQLPELTSYLSLDGIHVPNDRPYVWQNAVTSLDGVIGLAEIGCTDAGPIAMKHMEQVKGSLTDWRILNFGWACADGVLVTGANLRNEPEFDGWFTRFQDLQNYRQTNLKSPDHPLQIIVTNSGELPLDHPVFQRVDLKVLIVTGGRGSRCLAERGKSENVVVCGEDVVDLRQLMKVLKESYQIQTLDISTGGAFASDCLNLGLIDEVRYTLSGQICGRVNSQNQQRPVLFPNVRFNWVDRPAGLGNPLIHYLGIRAVDEHFVFVRGRVEYR</sequence>
<name>A0A0L0H7D1_SPIPD</name>
<comment type="catalytic activity">
    <reaction evidence="8">
        <text>2,5-diamino-6-(1-D-ribitylamino)pyrimidin-4(3H)-one 5'-phosphate + NADP(+) = 2,5-diamino-6-(1-D-ribosylamino)pyrimidin-4(3H)-one 5'-phosphate + NADPH + H(+)</text>
        <dbReference type="Rhea" id="RHEA:27278"/>
        <dbReference type="ChEBI" id="CHEBI:15378"/>
        <dbReference type="ChEBI" id="CHEBI:57783"/>
        <dbReference type="ChEBI" id="CHEBI:58349"/>
        <dbReference type="ChEBI" id="CHEBI:58890"/>
        <dbReference type="ChEBI" id="CHEBI:59545"/>
        <dbReference type="EC" id="1.1.1.302"/>
    </reaction>
</comment>
<gene>
    <name evidence="10" type="ORF">SPPG_07705</name>
</gene>
<comment type="function">
    <text evidence="1">Catalyzes an early step in riboflavin biosynthesis, the NADPH-dependent reduction of the ribose side chain of 2,5-diamino-6-ribosylamino-4(3H)-pyrimidinone 5'-phosphate, yielding 2,5-diamino-6-ribitylamino-4(3H)-pyrimidinone 5'-phosphate.</text>
</comment>
<evidence type="ECO:0000256" key="6">
    <source>
        <dbReference type="ARBA" id="ARBA00031630"/>
    </source>
</evidence>
<evidence type="ECO:0000259" key="9">
    <source>
        <dbReference type="Pfam" id="PF01872"/>
    </source>
</evidence>
<reference evidence="10 11" key="1">
    <citation type="submission" date="2009-08" db="EMBL/GenBank/DDBJ databases">
        <title>The Genome Sequence of Spizellomyces punctatus strain DAOM BR117.</title>
        <authorList>
            <consortium name="The Broad Institute Genome Sequencing Platform"/>
            <person name="Russ C."/>
            <person name="Cuomo C."/>
            <person name="Shea T."/>
            <person name="Young S.K."/>
            <person name="Zeng Q."/>
            <person name="Koehrsen M."/>
            <person name="Haas B."/>
            <person name="Borodovsky M."/>
            <person name="Guigo R."/>
            <person name="Alvarado L."/>
            <person name="Berlin A."/>
            <person name="Bochicchio J."/>
            <person name="Borenstein D."/>
            <person name="Chapman S."/>
            <person name="Chen Z."/>
            <person name="Engels R."/>
            <person name="Freedman E."/>
            <person name="Gellesch M."/>
            <person name="Goldberg J."/>
            <person name="Griggs A."/>
            <person name="Gujja S."/>
            <person name="Heiman D."/>
            <person name="Hepburn T."/>
            <person name="Howarth C."/>
            <person name="Jen D."/>
            <person name="Larson L."/>
            <person name="Lewis B."/>
            <person name="Mehta T."/>
            <person name="Park D."/>
            <person name="Pearson M."/>
            <person name="Roberts A."/>
            <person name="Saif S."/>
            <person name="Shenoy N."/>
            <person name="Sisk P."/>
            <person name="Stolte C."/>
            <person name="Sykes S."/>
            <person name="Thomson T."/>
            <person name="Walk T."/>
            <person name="White J."/>
            <person name="Yandava C."/>
            <person name="Burger G."/>
            <person name="Gray M.W."/>
            <person name="Holland P.W.H."/>
            <person name="King N."/>
            <person name="Lang F.B.F."/>
            <person name="Roger A.J."/>
            <person name="Ruiz-Trillo I."/>
            <person name="Lander E."/>
            <person name="Nusbaum C."/>
        </authorList>
    </citation>
    <scope>NUCLEOTIDE SEQUENCE [LARGE SCALE GENOMIC DNA]</scope>
    <source>
        <strain evidence="10 11">DAOM BR117</strain>
    </source>
</reference>
<evidence type="ECO:0000313" key="10">
    <source>
        <dbReference type="EMBL" id="KNC96874.1"/>
    </source>
</evidence>
<accession>A0A0L0H7D1</accession>
<dbReference type="Proteomes" id="UP000053201">
    <property type="component" value="Unassembled WGS sequence"/>
</dbReference>
<evidence type="ECO:0000256" key="3">
    <source>
        <dbReference type="ARBA" id="ARBA00012851"/>
    </source>
</evidence>
<evidence type="ECO:0000313" key="11">
    <source>
        <dbReference type="Proteomes" id="UP000053201"/>
    </source>
</evidence>
<organism evidence="10 11">
    <name type="scientific">Spizellomyces punctatus (strain DAOM BR117)</name>
    <dbReference type="NCBI Taxonomy" id="645134"/>
    <lineage>
        <taxon>Eukaryota</taxon>
        <taxon>Fungi</taxon>
        <taxon>Fungi incertae sedis</taxon>
        <taxon>Chytridiomycota</taxon>
        <taxon>Chytridiomycota incertae sedis</taxon>
        <taxon>Chytridiomycetes</taxon>
        <taxon>Spizellomycetales</taxon>
        <taxon>Spizellomycetaceae</taxon>
        <taxon>Spizellomyces</taxon>
    </lineage>
</organism>
<dbReference type="InterPro" id="IPR024072">
    <property type="entry name" value="DHFR-like_dom_sf"/>
</dbReference>
<dbReference type="VEuPathDB" id="FungiDB:SPPG_07705"/>
<dbReference type="OMA" id="DEPNAHI"/>
<dbReference type="eggNOG" id="ENOG502SV6R">
    <property type="taxonomic scope" value="Eukaryota"/>
</dbReference>
<proteinExistence type="inferred from homology"/>
<comment type="similarity">
    <text evidence="2">Belongs to the HTP reductase family.</text>
</comment>
<dbReference type="InterPro" id="IPR002734">
    <property type="entry name" value="RibDG_C"/>
</dbReference>
<dbReference type="OrthoDB" id="2096723at2759"/>
<protein>
    <recommendedName>
        <fullName evidence="4">2,5-diamino-6-ribosylamino-4(3H)-pyrimidinone 5'-phosphate reductase</fullName>
        <ecNumber evidence="3">1.1.1.302</ecNumber>
    </recommendedName>
    <alternativeName>
        <fullName evidence="6">2,5-diamino-6-(5-phospho-D-ribosylamino)pyrimidin-4(3H)-one reductase</fullName>
    </alternativeName>
    <alternativeName>
        <fullName evidence="5">2,5-diamino-6-ribitylamino-4(3H)-pyrimidinone 5'-phosphate synthase</fullName>
    </alternativeName>
</protein>
<dbReference type="Gene3D" id="3.40.430.10">
    <property type="entry name" value="Dihydrofolate Reductase, subunit A"/>
    <property type="match status" value="1"/>
</dbReference>
<dbReference type="Pfam" id="PF01872">
    <property type="entry name" value="RibD_C"/>
    <property type="match status" value="1"/>
</dbReference>
<dbReference type="InParanoid" id="A0A0L0H7D1"/>
<evidence type="ECO:0000256" key="1">
    <source>
        <dbReference type="ARBA" id="ARBA00003555"/>
    </source>
</evidence>
<dbReference type="GO" id="GO:0009231">
    <property type="term" value="P:riboflavin biosynthetic process"/>
    <property type="evidence" value="ECO:0007669"/>
    <property type="project" value="InterPro"/>
</dbReference>
<dbReference type="RefSeq" id="XP_016604914.1">
    <property type="nucleotide sequence ID" value="XM_016755862.1"/>
</dbReference>
<evidence type="ECO:0000256" key="7">
    <source>
        <dbReference type="ARBA" id="ARBA00047550"/>
    </source>
</evidence>
<dbReference type="GeneID" id="27690902"/>
<dbReference type="AlphaFoldDB" id="A0A0L0H7D1"/>
<evidence type="ECO:0000256" key="4">
    <source>
        <dbReference type="ARBA" id="ARBA00015035"/>
    </source>
</evidence>
<dbReference type="EMBL" id="KQ257466">
    <property type="protein sequence ID" value="KNC96874.1"/>
    <property type="molecule type" value="Genomic_DNA"/>
</dbReference>
<evidence type="ECO:0000256" key="8">
    <source>
        <dbReference type="ARBA" id="ARBA00049020"/>
    </source>
</evidence>
<dbReference type="SUPFAM" id="SSF53597">
    <property type="entry name" value="Dihydrofolate reductase-like"/>
    <property type="match status" value="1"/>
</dbReference>
<evidence type="ECO:0000256" key="2">
    <source>
        <dbReference type="ARBA" id="ARBA00009723"/>
    </source>
</evidence>